<name>A0A6N7XX10_9FIRM</name>
<sequence length="79" mass="8798">MATIKGKFESIKVGDSKIFVQGKELPINTEVEVTSQYGNIYSTIITKTHSKVRNGYLYNYTLIDSQPSVADLDELLGLL</sequence>
<gene>
    <name evidence="1" type="ORF">FYJ83_12835</name>
</gene>
<evidence type="ECO:0000313" key="1">
    <source>
        <dbReference type="EMBL" id="MSU02347.1"/>
    </source>
</evidence>
<protein>
    <submittedName>
        <fullName evidence="1">Uncharacterized protein</fullName>
    </submittedName>
</protein>
<accession>A0A6N7XX10</accession>
<keyword evidence="2" id="KW-1185">Reference proteome</keyword>
<organism evidence="1 2">
    <name type="scientific">Tissierella pigra</name>
    <dbReference type="NCBI Taxonomy" id="2607614"/>
    <lineage>
        <taxon>Bacteria</taxon>
        <taxon>Bacillati</taxon>
        <taxon>Bacillota</taxon>
        <taxon>Tissierellia</taxon>
        <taxon>Tissierellales</taxon>
        <taxon>Tissierellaceae</taxon>
        <taxon>Tissierella</taxon>
    </lineage>
</organism>
<proteinExistence type="predicted"/>
<comment type="caution">
    <text evidence="1">The sequence shown here is derived from an EMBL/GenBank/DDBJ whole genome shotgun (WGS) entry which is preliminary data.</text>
</comment>
<dbReference type="RefSeq" id="WP_154441122.1">
    <property type="nucleotide sequence ID" value="NZ_VUNQ01000030.1"/>
</dbReference>
<dbReference type="Proteomes" id="UP000469523">
    <property type="component" value="Unassembled WGS sequence"/>
</dbReference>
<dbReference type="EMBL" id="VUNQ01000030">
    <property type="protein sequence ID" value="MSU02347.1"/>
    <property type="molecule type" value="Genomic_DNA"/>
</dbReference>
<evidence type="ECO:0000313" key="2">
    <source>
        <dbReference type="Proteomes" id="UP000469523"/>
    </source>
</evidence>
<reference evidence="1 2" key="1">
    <citation type="submission" date="2019-09" db="EMBL/GenBank/DDBJ databases">
        <title>In-depth cultivation of the pig gut microbiome towards novel bacterial diversity and tailored functional studies.</title>
        <authorList>
            <person name="Wylensek D."/>
            <person name="Hitch T.C.A."/>
            <person name="Clavel T."/>
        </authorList>
    </citation>
    <scope>NUCLEOTIDE SEQUENCE [LARGE SCALE GENOMIC DNA]</scope>
    <source>
        <strain evidence="1 2">WCA3-693-APC-4?</strain>
    </source>
</reference>
<dbReference type="AlphaFoldDB" id="A0A6N7XX10"/>